<name>A0ABX4SKR2_9BIFI</name>
<feature type="transmembrane region" description="Helical" evidence="1">
    <location>
        <begin position="219"/>
        <end position="241"/>
    </location>
</feature>
<keyword evidence="3" id="KW-1185">Reference proteome</keyword>
<gene>
    <name evidence="2" type="ORF">CYJ70_00240</name>
</gene>
<keyword evidence="1" id="KW-0472">Membrane</keyword>
<reference evidence="2 3" key="1">
    <citation type="submission" date="2017-12" db="EMBL/GenBank/DDBJ databases">
        <title>Phylogenetic diversity of female urinary microbiome.</title>
        <authorList>
            <person name="Thomas-White K."/>
            <person name="Wolfe A.J."/>
        </authorList>
    </citation>
    <scope>NUCLEOTIDE SEQUENCE [LARGE SCALE GENOMIC DNA]</scope>
    <source>
        <strain evidence="2 3">UMB0833</strain>
    </source>
</reference>
<proteinExistence type="predicted"/>
<dbReference type="EMBL" id="PKJE01000001">
    <property type="protein sequence ID" value="PKZ55200.1"/>
    <property type="molecule type" value="Genomic_DNA"/>
</dbReference>
<keyword evidence="1" id="KW-1133">Transmembrane helix</keyword>
<sequence>MRLKLNFAIVSCNLKTRYYEYMPLSDYDKDFFTNVVKGLCTLIMLAFLSQIALFASIAFAEDESKNGDLANKSSNNYGIVATDSITDTENLLGDSVAKVSDMIVSTKKQTGVSVRLLYLANFSGSKDPSKWASDLLTSTNPAPNTVLLAIATHDGRLVVAVSPNSDEWLKRKTTVDLLSDAAYRPLVNAQGADWAKSAILLMKQISRAKKTSVTPSTSIIATIVMIVVIAALFVIVAIVLYRRNYVLKQVKLGFRKAKRRHASHK</sequence>
<dbReference type="Proteomes" id="UP000234904">
    <property type="component" value="Unassembled WGS sequence"/>
</dbReference>
<evidence type="ECO:0000256" key="1">
    <source>
        <dbReference type="SAM" id="Phobius"/>
    </source>
</evidence>
<evidence type="ECO:0008006" key="4">
    <source>
        <dbReference type="Google" id="ProtNLM"/>
    </source>
</evidence>
<keyword evidence="1" id="KW-0812">Transmembrane</keyword>
<dbReference type="Gene3D" id="3.10.310.50">
    <property type="match status" value="1"/>
</dbReference>
<accession>A0ABX4SKR2</accession>
<protein>
    <recommendedName>
        <fullName evidence="4">TPM domain-containing protein</fullName>
    </recommendedName>
</protein>
<organism evidence="2 3">
    <name type="scientific">Gardnerella pickettii</name>
    <dbReference type="NCBI Taxonomy" id="2914924"/>
    <lineage>
        <taxon>Bacteria</taxon>
        <taxon>Bacillati</taxon>
        <taxon>Actinomycetota</taxon>
        <taxon>Actinomycetes</taxon>
        <taxon>Bifidobacteriales</taxon>
        <taxon>Bifidobacteriaceae</taxon>
        <taxon>Gardnerella</taxon>
    </lineage>
</organism>
<feature type="transmembrane region" description="Helical" evidence="1">
    <location>
        <begin position="39"/>
        <end position="60"/>
    </location>
</feature>
<comment type="caution">
    <text evidence="2">The sequence shown here is derived from an EMBL/GenBank/DDBJ whole genome shotgun (WGS) entry which is preliminary data.</text>
</comment>
<evidence type="ECO:0000313" key="2">
    <source>
        <dbReference type="EMBL" id="PKZ55200.1"/>
    </source>
</evidence>
<evidence type="ECO:0000313" key="3">
    <source>
        <dbReference type="Proteomes" id="UP000234904"/>
    </source>
</evidence>